<reference evidence="5 6" key="1">
    <citation type="submission" date="2019-06" db="EMBL/GenBank/DDBJ databases">
        <title>The organization of the Streptococcus sanguinis genomes.</title>
        <authorList>
            <person name="Wang H.Y."/>
            <person name="Chen Y.Y.M."/>
            <person name="Wu C.H."/>
        </authorList>
    </citation>
    <scope>NUCLEOTIDE SEQUENCE [LARGE SCALE GENOMIC DNA]</scope>
    <source>
        <strain evidence="5 6">CGMH058</strain>
    </source>
</reference>
<dbReference type="InterPro" id="IPR007921">
    <property type="entry name" value="CHAP_dom"/>
</dbReference>
<evidence type="ECO:0000259" key="4">
    <source>
        <dbReference type="PROSITE" id="PS50911"/>
    </source>
</evidence>
<feature type="coiled-coil region" evidence="2">
    <location>
        <begin position="34"/>
        <end position="96"/>
    </location>
</feature>
<dbReference type="PROSITE" id="PS50911">
    <property type="entry name" value="CHAP"/>
    <property type="match status" value="1"/>
</dbReference>
<dbReference type="Gene3D" id="3.90.1720.10">
    <property type="entry name" value="endopeptidase domain like (from Nostoc punctiforme)"/>
    <property type="match status" value="1"/>
</dbReference>
<sequence>MKKKLLTSILLSTVILSQGAALVSVKAETTDEKIAAQDSKINSLTEQQQSAQAQVNEIQGQVSAIQKQQEELKAENEKLSAESARLSAEIDELSKNIVARNESLANQARSAQTNGTATSYINTVVNSSSITEAISRVAAMSEIVSANNKMLEQQKKDKEAIAEKQVANNEAINTVIANQDKLADDEQTLATKQAELKAAQASLAAEKATAEGEKNSLLEQKAAAEKAAAEAAAREAAYKAEQEAQRQAVEASGNTTLQAQVQAVVNSPSSAEAPAAAAPAVTQSVARANRPVYSSSASSYPVGQCTWGAKTLAPWAGDYWGNGGQWSASAAAAGFRVGSQPEVGAIACWTDGGYGHVAVVTAVQSTTSIQVSEANYLGQQSIGNYRGWFNPTTAQGTVSYIYPN</sequence>
<dbReference type="SUPFAM" id="SSF54001">
    <property type="entry name" value="Cysteine proteinases"/>
    <property type="match status" value="1"/>
</dbReference>
<dbReference type="InterPro" id="IPR038765">
    <property type="entry name" value="Papain-like_cys_pep_sf"/>
</dbReference>
<evidence type="ECO:0000256" key="3">
    <source>
        <dbReference type="SAM" id="SignalP"/>
    </source>
</evidence>
<gene>
    <name evidence="5" type="ORF">FDP16_00215</name>
</gene>
<evidence type="ECO:0000256" key="2">
    <source>
        <dbReference type="SAM" id="Coils"/>
    </source>
</evidence>
<name>A0A7H8UXI0_STRSA</name>
<dbReference type="RefSeq" id="WP_256254299.1">
    <property type="nucleotide sequence ID" value="NZ_CP040798.1"/>
</dbReference>
<dbReference type="Gene3D" id="6.10.250.3150">
    <property type="match status" value="1"/>
</dbReference>
<evidence type="ECO:0000256" key="1">
    <source>
        <dbReference type="ARBA" id="ARBA00022729"/>
    </source>
</evidence>
<dbReference type="EMBL" id="CP040798">
    <property type="protein sequence ID" value="QLB49106.1"/>
    <property type="molecule type" value="Genomic_DNA"/>
</dbReference>
<feature type="domain" description="Peptidase C51" evidence="4">
    <location>
        <begin position="280"/>
        <end position="402"/>
    </location>
</feature>
<dbReference type="Pfam" id="PF05257">
    <property type="entry name" value="CHAP"/>
    <property type="match status" value="1"/>
</dbReference>
<proteinExistence type="predicted"/>
<keyword evidence="1 3" id="KW-0732">Signal</keyword>
<keyword evidence="2" id="KW-0175">Coiled coil</keyword>
<feature type="coiled-coil region" evidence="2">
    <location>
        <begin position="148"/>
        <end position="235"/>
    </location>
</feature>
<dbReference type="PRINTS" id="PR01852">
    <property type="entry name" value="SIBAPROTEIN"/>
</dbReference>
<dbReference type="Proteomes" id="UP000509535">
    <property type="component" value="Chromosome"/>
</dbReference>
<dbReference type="InterPro" id="IPR009148">
    <property type="entry name" value="PcsB-like"/>
</dbReference>
<dbReference type="Pfam" id="PF24568">
    <property type="entry name" value="CC_PcsB"/>
    <property type="match status" value="1"/>
</dbReference>
<organism evidence="5 6">
    <name type="scientific">Streptococcus sanguinis</name>
    <dbReference type="NCBI Taxonomy" id="1305"/>
    <lineage>
        <taxon>Bacteria</taxon>
        <taxon>Bacillati</taxon>
        <taxon>Bacillota</taxon>
        <taxon>Bacilli</taxon>
        <taxon>Lactobacillales</taxon>
        <taxon>Streptococcaceae</taxon>
        <taxon>Streptococcus</taxon>
    </lineage>
</organism>
<dbReference type="NCBIfam" id="NF046104">
    <property type="entry name" value="PptglHdxlasePcsB"/>
    <property type="match status" value="1"/>
</dbReference>
<feature type="signal peptide" evidence="3">
    <location>
        <begin position="1"/>
        <end position="20"/>
    </location>
</feature>
<accession>A0A7H8UXI0</accession>
<evidence type="ECO:0000313" key="5">
    <source>
        <dbReference type="EMBL" id="QLB49106.1"/>
    </source>
</evidence>
<feature type="chain" id="PRO_5038819593" evidence="3">
    <location>
        <begin position="21"/>
        <end position="404"/>
    </location>
</feature>
<protein>
    <submittedName>
        <fullName evidence="5">CHAP domain-containing protein</fullName>
    </submittedName>
</protein>
<evidence type="ECO:0000313" key="6">
    <source>
        <dbReference type="Proteomes" id="UP000509535"/>
    </source>
</evidence>
<dbReference type="InterPro" id="IPR057309">
    <property type="entry name" value="PcsB_CC"/>
</dbReference>
<dbReference type="InterPro" id="IPR058088">
    <property type="entry name" value="PcsB"/>
</dbReference>
<dbReference type="AlphaFoldDB" id="A0A7H8UXI0"/>